<dbReference type="Gene3D" id="3.30.10.10">
    <property type="entry name" value="Trypsin Inhibitor V, subunit A"/>
    <property type="match status" value="1"/>
</dbReference>
<feature type="compositionally biased region" description="Low complexity" evidence="1">
    <location>
        <begin position="1"/>
        <end position="14"/>
    </location>
</feature>
<dbReference type="EMBL" id="JACBZD010000001">
    <property type="protein sequence ID" value="NYI05518.1"/>
    <property type="molecule type" value="Genomic_DNA"/>
</dbReference>
<name>A0A853A4U5_9ACTN</name>
<accession>A0A853A4U5</accession>
<feature type="compositionally biased region" description="Basic and acidic residues" evidence="1">
    <location>
        <begin position="15"/>
        <end position="33"/>
    </location>
</feature>
<protein>
    <recommendedName>
        <fullName evidence="4">Proteinase inhibitor I78</fullName>
    </recommendedName>
</protein>
<evidence type="ECO:0000313" key="3">
    <source>
        <dbReference type="Proteomes" id="UP000567795"/>
    </source>
</evidence>
<organism evidence="2 3">
    <name type="scientific">Allostreptomyces psammosilenae</name>
    <dbReference type="NCBI Taxonomy" id="1892865"/>
    <lineage>
        <taxon>Bacteria</taxon>
        <taxon>Bacillati</taxon>
        <taxon>Actinomycetota</taxon>
        <taxon>Actinomycetes</taxon>
        <taxon>Kitasatosporales</taxon>
        <taxon>Streptomycetaceae</taxon>
        <taxon>Allostreptomyces</taxon>
    </lineage>
</organism>
<reference evidence="2 3" key="1">
    <citation type="submission" date="2020-07" db="EMBL/GenBank/DDBJ databases">
        <title>Sequencing the genomes of 1000 actinobacteria strains.</title>
        <authorList>
            <person name="Klenk H.-P."/>
        </authorList>
    </citation>
    <scope>NUCLEOTIDE SEQUENCE [LARGE SCALE GENOMIC DNA]</scope>
    <source>
        <strain evidence="2 3">DSM 42178</strain>
    </source>
</reference>
<proteinExistence type="predicted"/>
<dbReference type="Proteomes" id="UP000567795">
    <property type="component" value="Unassembled WGS sequence"/>
</dbReference>
<evidence type="ECO:0000256" key="1">
    <source>
        <dbReference type="SAM" id="MobiDB-lite"/>
    </source>
</evidence>
<evidence type="ECO:0000313" key="2">
    <source>
        <dbReference type="EMBL" id="NYI05518.1"/>
    </source>
</evidence>
<feature type="compositionally biased region" description="Basic and acidic residues" evidence="1">
    <location>
        <begin position="56"/>
        <end position="65"/>
    </location>
</feature>
<keyword evidence="3" id="KW-1185">Reference proteome</keyword>
<gene>
    <name evidence="2" type="ORF">FHU37_002461</name>
</gene>
<feature type="region of interest" description="Disordered" evidence="1">
    <location>
        <begin position="1"/>
        <end position="65"/>
    </location>
</feature>
<comment type="caution">
    <text evidence="2">The sequence shown here is derived from an EMBL/GenBank/DDBJ whole genome shotgun (WGS) entry which is preliminary data.</text>
</comment>
<dbReference type="RefSeq" id="WP_312892576.1">
    <property type="nucleotide sequence ID" value="NZ_JACBZD010000001.1"/>
</dbReference>
<sequence>MGPTDDTQPDGTQPDDTRPDGTRPEAPRPDPVARRLAATTPPADDLESYVGLEAPAARERARQRGWRTVREVPEGGAMTLDYRPARLNLTLRDGRVTRCWNG</sequence>
<evidence type="ECO:0008006" key="4">
    <source>
        <dbReference type="Google" id="ProtNLM"/>
    </source>
</evidence>
<dbReference type="AlphaFoldDB" id="A0A853A4U5"/>